<name>A0ACC2BHH6_DIPCM</name>
<evidence type="ECO:0000313" key="2">
    <source>
        <dbReference type="Proteomes" id="UP001162992"/>
    </source>
</evidence>
<evidence type="ECO:0000313" key="1">
    <source>
        <dbReference type="EMBL" id="KAJ7529229.1"/>
    </source>
</evidence>
<comment type="caution">
    <text evidence="1">The sequence shown here is derived from an EMBL/GenBank/DDBJ whole genome shotgun (WGS) entry which is preliminary data.</text>
</comment>
<reference evidence="2" key="1">
    <citation type="journal article" date="2024" name="Proc. Natl. Acad. Sci. U.S.A.">
        <title>Extraordinary preservation of gene collinearity over three hundred million years revealed in homosporous lycophytes.</title>
        <authorList>
            <person name="Li C."/>
            <person name="Wickell D."/>
            <person name="Kuo L.Y."/>
            <person name="Chen X."/>
            <person name="Nie B."/>
            <person name="Liao X."/>
            <person name="Peng D."/>
            <person name="Ji J."/>
            <person name="Jenkins J."/>
            <person name="Williams M."/>
            <person name="Shu S."/>
            <person name="Plott C."/>
            <person name="Barry K."/>
            <person name="Rajasekar S."/>
            <person name="Grimwood J."/>
            <person name="Han X."/>
            <person name="Sun S."/>
            <person name="Hou Z."/>
            <person name="He W."/>
            <person name="Dai G."/>
            <person name="Sun C."/>
            <person name="Schmutz J."/>
            <person name="Leebens-Mack J.H."/>
            <person name="Li F.W."/>
            <person name="Wang L."/>
        </authorList>
    </citation>
    <scope>NUCLEOTIDE SEQUENCE [LARGE SCALE GENOMIC DNA]</scope>
    <source>
        <strain evidence="2">cv. PW_Plant_1</strain>
    </source>
</reference>
<accession>A0ACC2BHH6</accession>
<sequence>MAAFAGGKDGAVKETKNSLALILYQENQFALALRGWSEGCLPSSEDGLVLERRDEGGSAGSKMQEVIDLISDEEEMNAKQPESCMQCDSPYPLRSWPEKSSQGNKEMPMDDETREKTEAEDESACRKRPHMNANNSDTPNLEQGWEEGSGPGKREKLSAAENVVENSVQPRFEQITDDGVIDSRIQENGGRKAASGRDFSKNSKNGESAGVIPLADADVLDWKTVNRKESMSDQNSGKRSAERSTKRTVAVKITHSSALAKRSTLPTPLMQKEQVKAESLQEDFAPRETSKKKPRMRGELETRDGVAPVSASPLARNNETVSETVTQATEHSHKLEELPTLLRADGPSQEHEESEARKLVRQTLQKFEALRRKLLRDEEARVKESGNGVKRPDLKAGTIMNANNLWLNRAKKIGAIPGVEVGDQFYFRVELCIVGLHRQIQAGIDSISPKDNQWDVPVAASIIASGGYEDDFDTGETLIYTGQGGNNYGGNKRQQQDQKLERGNLALKHSYKIGVPVRVIRGSKCKDSPTGTIYTYDGLYRVEKFWLERGLSGYGVYKFQLQRLPGQWQTSSALVKFTGTMKSKSGGTEAIIHEDISRGKEGLRICVVNSVDTLTEVPAAFEYGTSVRLPPQLEKGPAPEGCQCVNGCSDPAVCCCIRRNGGQLPYTGDKALVEIKNLVYECGQQCRCPPTCHNRVSQHGAKHRLEIFKKDRGWGVRSWDSIPSGSFVCEYIGQVAVTDKTRKCTEQCDYVLRVDGLNQMIARGVDVSMYLGEPAKNNVSEAVEGTMFFIDAREYGNIARFINHSCSPNLYAQFVLYDHEDLRFPHVMLFAMENTRPFTELTFDYGKDMRPASGAHNT</sequence>
<protein>
    <submittedName>
        <fullName evidence="1">Uncharacterized protein</fullName>
    </submittedName>
</protein>
<dbReference type="Proteomes" id="UP001162992">
    <property type="component" value="Chromosome 15"/>
</dbReference>
<organism evidence="1 2">
    <name type="scientific">Diphasiastrum complanatum</name>
    <name type="common">Issler's clubmoss</name>
    <name type="synonym">Lycopodium complanatum</name>
    <dbReference type="NCBI Taxonomy" id="34168"/>
    <lineage>
        <taxon>Eukaryota</taxon>
        <taxon>Viridiplantae</taxon>
        <taxon>Streptophyta</taxon>
        <taxon>Embryophyta</taxon>
        <taxon>Tracheophyta</taxon>
        <taxon>Lycopodiopsida</taxon>
        <taxon>Lycopodiales</taxon>
        <taxon>Lycopodiaceae</taxon>
        <taxon>Lycopodioideae</taxon>
        <taxon>Diphasiastrum</taxon>
    </lineage>
</organism>
<keyword evidence="2" id="KW-1185">Reference proteome</keyword>
<dbReference type="EMBL" id="CM055106">
    <property type="protein sequence ID" value="KAJ7529229.1"/>
    <property type="molecule type" value="Genomic_DNA"/>
</dbReference>
<proteinExistence type="predicted"/>
<gene>
    <name evidence="1" type="ORF">O6H91_15G039200</name>
</gene>